<sequence>MPAADDDGVELRFGHAASVLVVLDLAGRTDLGLAGVLSGLAQGAALPQQVPALVERDFEVLQPLVFLVLADLLALELVAQLLLFSDQPVNFGEDVLVFCHTASVPDYGWSGDYKT</sequence>
<proteinExistence type="predicted"/>
<name>A0R410_MYCS2</name>
<reference evidence="1 2" key="1">
    <citation type="submission" date="2006-10" db="EMBL/GenBank/DDBJ databases">
        <authorList>
            <person name="Fleischmann R.D."/>
            <person name="Dodson R.J."/>
            <person name="Haft D.H."/>
            <person name="Merkel J.S."/>
            <person name="Nelson W.C."/>
            <person name="Fraser C.M."/>
        </authorList>
    </citation>
    <scope>NUCLEOTIDE SEQUENCE [LARGE SCALE GENOMIC DNA]</scope>
    <source>
        <strain evidence="2">ATCC 700084 / mc(2)155</strain>
    </source>
</reference>
<dbReference type="AlphaFoldDB" id="A0R410"/>
<gene>
    <name evidence="1" type="ordered locus">MSMEG_5665</name>
</gene>
<dbReference type="Proteomes" id="UP000000757">
    <property type="component" value="Chromosome"/>
</dbReference>
<protein>
    <submittedName>
        <fullName evidence="1">Uncharacterized protein</fullName>
    </submittedName>
</protein>
<accession>A0R410</accession>
<evidence type="ECO:0000313" key="1">
    <source>
        <dbReference type="EMBL" id="ABK71575.1"/>
    </source>
</evidence>
<keyword evidence="2" id="KW-1185">Reference proteome</keyword>
<organism evidence="1 2">
    <name type="scientific">Mycolicibacterium smegmatis (strain ATCC 700084 / mc(2)155)</name>
    <name type="common">Mycobacterium smegmatis</name>
    <dbReference type="NCBI Taxonomy" id="246196"/>
    <lineage>
        <taxon>Bacteria</taxon>
        <taxon>Bacillati</taxon>
        <taxon>Actinomycetota</taxon>
        <taxon>Actinomycetes</taxon>
        <taxon>Mycobacteriales</taxon>
        <taxon>Mycobacteriaceae</taxon>
        <taxon>Mycolicibacterium</taxon>
    </lineage>
</organism>
<evidence type="ECO:0000313" key="2">
    <source>
        <dbReference type="Proteomes" id="UP000000757"/>
    </source>
</evidence>
<dbReference type="KEGG" id="msm:MSMEG_5665"/>
<dbReference type="STRING" id="246196.MSMEG_5665"/>
<dbReference type="EMBL" id="CP000480">
    <property type="protein sequence ID" value="ABK71575.1"/>
    <property type="molecule type" value="Genomic_DNA"/>
</dbReference>